<accession>A0A1Q3BDR2</accession>
<dbReference type="STRING" id="3775.A0A1Q3BDR2"/>
<organism evidence="3 4">
    <name type="scientific">Cephalotus follicularis</name>
    <name type="common">Albany pitcher plant</name>
    <dbReference type="NCBI Taxonomy" id="3775"/>
    <lineage>
        <taxon>Eukaryota</taxon>
        <taxon>Viridiplantae</taxon>
        <taxon>Streptophyta</taxon>
        <taxon>Embryophyta</taxon>
        <taxon>Tracheophyta</taxon>
        <taxon>Spermatophyta</taxon>
        <taxon>Magnoliopsida</taxon>
        <taxon>eudicotyledons</taxon>
        <taxon>Gunneridae</taxon>
        <taxon>Pentapetalae</taxon>
        <taxon>rosids</taxon>
        <taxon>fabids</taxon>
        <taxon>Oxalidales</taxon>
        <taxon>Cephalotaceae</taxon>
        <taxon>Cephalotus</taxon>
    </lineage>
</organism>
<keyword evidence="4" id="KW-1185">Reference proteome</keyword>
<dbReference type="Proteomes" id="UP000187406">
    <property type="component" value="Unassembled WGS sequence"/>
</dbReference>
<evidence type="ECO:0000256" key="1">
    <source>
        <dbReference type="SAM" id="MobiDB-lite"/>
    </source>
</evidence>
<dbReference type="AlphaFoldDB" id="A0A1Q3BDR2"/>
<protein>
    <recommendedName>
        <fullName evidence="2">Chaperone DnaJ C-terminal domain-containing protein</fullName>
    </recommendedName>
</protein>
<feature type="non-terminal residue" evidence="3">
    <location>
        <position position="1"/>
    </location>
</feature>
<proteinExistence type="predicted"/>
<comment type="caution">
    <text evidence="3">The sequence shown here is derived from an EMBL/GenBank/DDBJ whole genome shotgun (WGS) entry which is preliminary data.</text>
</comment>
<reference evidence="4" key="1">
    <citation type="submission" date="2016-04" db="EMBL/GenBank/DDBJ databases">
        <title>Cephalotus genome sequencing.</title>
        <authorList>
            <person name="Fukushima K."/>
            <person name="Hasebe M."/>
            <person name="Fang X."/>
        </authorList>
    </citation>
    <scope>NUCLEOTIDE SEQUENCE [LARGE SCALE GENOMIC DNA]</scope>
    <source>
        <strain evidence="4">cv. St1</strain>
    </source>
</reference>
<name>A0A1Q3BDR2_CEPFO</name>
<evidence type="ECO:0000313" key="3">
    <source>
        <dbReference type="EMBL" id="GAV65994.1"/>
    </source>
</evidence>
<evidence type="ECO:0000259" key="2">
    <source>
        <dbReference type="Pfam" id="PF01556"/>
    </source>
</evidence>
<feature type="domain" description="Chaperone DnaJ C-terminal" evidence="2">
    <location>
        <begin position="1"/>
        <end position="43"/>
    </location>
</feature>
<feature type="non-terminal residue" evidence="3">
    <location>
        <position position="94"/>
    </location>
</feature>
<evidence type="ECO:0000313" key="4">
    <source>
        <dbReference type="Proteomes" id="UP000187406"/>
    </source>
</evidence>
<dbReference type="InterPro" id="IPR002939">
    <property type="entry name" value="DnaJ_C"/>
</dbReference>
<dbReference type="Pfam" id="PF01556">
    <property type="entry name" value="DnaJ_C"/>
    <property type="match status" value="1"/>
</dbReference>
<dbReference type="InParanoid" id="A0A1Q3BDR2"/>
<dbReference type="EMBL" id="BDDD01000447">
    <property type="protein sequence ID" value="GAV65994.1"/>
    <property type="molecule type" value="Genomic_DNA"/>
</dbReference>
<sequence>GPPGDLYVYLEVEVPGIQRDGINLLSTVSISYLDAIMGLLLRYSSNAEQVGNVVDFYISYCVKERELLEELASFNNNSRSHSQTRSKPQPTSKQ</sequence>
<feature type="region of interest" description="Disordered" evidence="1">
    <location>
        <begin position="74"/>
        <end position="94"/>
    </location>
</feature>
<gene>
    <name evidence="3" type="ORF">CFOL_v3_09505</name>
</gene>